<evidence type="ECO:0000313" key="3">
    <source>
        <dbReference type="EMBL" id="RBM73804.1"/>
    </source>
</evidence>
<keyword evidence="1" id="KW-1133">Transmembrane helix</keyword>
<keyword evidence="1" id="KW-0812">Transmembrane</keyword>
<evidence type="ECO:0000313" key="2">
    <source>
        <dbReference type="EMBL" id="RBM52074.1"/>
    </source>
</evidence>
<gene>
    <name evidence="2" type="ORF">DLR69_15310</name>
    <name evidence="3" type="ORF">DLR70_17745</name>
</gene>
<feature type="transmembrane region" description="Helical" evidence="1">
    <location>
        <begin position="133"/>
        <end position="152"/>
    </location>
</feature>
<name>A0AAX1QNU3_9VIBR</name>
<dbReference type="EMBL" id="QKKS01000067">
    <property type="protein sequence ID" value="RBM73804.1"/>
    <property type="molecule type" value="Genomic_DNA"/>
</dbReference>
<dbReference type="RefSeq" id="WP_113593848.1">
    <property type="nucleotide sequence ID" value="NZ_CAWNVX010000007.1"/>
</dbReference>
<feature type="transmembrane region" description="Helical" evidence="1">
    <location>
        <begin position="12"/>
        <end position="32"/>
    </location>
</feature>
<evidence type="ECO:0000256" key="1">
    <source>
        <dbReference type="SAM" id="Phobius"/>
    </source>
</evidence>
<evidence type="ECO:0000313" key="4">
    <source>
        <dbReference type="Proteomes" id="UP000252427"/>
    </source>
</evidence>
<organism evidence="3 4">
    <name type="scientific">Vibrio paracholerae</name>
    <dbReference type="NCBI Taxonomy" id="650003"/>
    <lineage>
        <taxon>Bacteria</taxon>
        <taxon>Pseudomonadati</taxon>
        <taxon>Pseudomonadota</taxon>
        <taxon>Gammaproteobacteria</taxon>
        <taxon>Vibrionales</taxon>
        <taxon>Vibrionaceae</taxon>
        <taxon>Vibrio</taxon>
    </lineage>
</organism>
<sequence>MFDGLQEGSLWMVSMSTILAVLPLIKLFHHIFHSNRSYKVQSLEAFSKVLIGNGNISNRLVAEQLFINQFKIHIDYETIVVLLNFSSPTNAINLYRNSKKYLHVDRGQLVYKGKYQCTKKRRLEKYVRPFRNYALYWIFAMVSGLTGLYVYRSFDINTILHFNYILFNGAIWTLSSIASCVSLILAVKCLTDTTNIKDAEALIDLGNQYKSTQRWYY</sequence>
<evidence type="ECO:0000313" key="5">
    <source>
        <dbReference type="Proteomes" id="UP000252488"/>
    </source>
</evidence>
<accession>A0AAX1QNU3</accession>
<proteinExistence type="predicted"/>
<comment type="caution">
    <text evidence="3">The sequence shown here is derived from an EMBL/GenBank/DDBJ whole genome shotgun (WGS) entry which is preliminary data.</text>
</comment>
<reference evidence="4 5" key="1">
    <citation type="submission" date="2018-06" db="EMBL/GenBank/DDBJ databases">
        <title>Draft genome sequences of nine Vibrio sp. clinical isolates from across the United States representing the closest known relative of Vibrio cholerae.</title>
        <authorList>
            <person name="Islam M.T."/>
            <person name="Liang K."/>
            <person name="Im M.S."/>
            <person name="Winkjer J."/>
            <person name="Busby S."/>
            <person name="Batra D."/>
            <person name="Rowe L."/>
            <person name="Tarr C.L."/>
            <person name="Boucher Y."/>
        </authorList>
    </citation>
    <scope>NUCLEOTIDE SEQUENCE [LARGE SCALE GENOMIC DNA]</scope>
    <source>
        <strain evidence="2 5">2016V-1111</strain>
        <strain evidence="3 4">2016V-1114</strain>
    </source>
</reference>
<protein>
    <submittedName>
        <fullName evidence="3">Uncharacterized protein</fullName>
    </submittedName>
</protein>
<dbReference type="EMBL" id="QKKR01000034">
    <property type="protein sequence ID" value="RBM52074.1"/>
    <property type="molecule type" value="Genomic_DNA"/>
</dbReference>
<dbReference type="Proteomes" id="UP000252488">
    <property type="component" value="Unassembled WGS sequence"/>
</dbReference>
<dbReference type="AlphaFoldDB" id="A0AAX1QNU3"/>
<dbReference type="Proteomes" id="UP000252427">
    <property type="component" value="Unassembled WGS sequence"/>
</dbReference>
<keyword evidence="5" id="KW-1185">Reference proteome</keyword>
<feature type="transmembrane region" description="Helical" evidence="1">
    <location>
        <begin position="164"/>
        <end position="187"/>
    </location>
</feature>
<keyword evidence="1" id="KW-0472">Membrane</keyword>